<comment type="caution">
    <text evidence="2">Lacks conserved residue(s) required for the propagation of feature annotation.</text>
</comment>
<dbReference type="SUPFAM" id="SSF56436">
    <property type="entry name" value="C-type lectin-like"/>
    <property type="match status" value="4"/>
</dbReference>
<dbReference type="InterPro" id="IPR035914">
    <property type="entry name" value="Sperma_CUB_dom_sf"/>
</dbReference>
<gene>
    <name evidence="5" type="ORF">PMAYCL1PPCAC_30592</name>
</gene>
<dbReference type="EMBL" id="BTRK01000006">
    <property type="protein sequence ID" value="GMR60397.1"/>
    <property type="molecule type" value="Genomic_DNA"/>
</dbReference>
<dbReference type="AlphaFoldDB" id="A0AAN5DDW3"/>
<dbReference type="SUPFAM" id="SSF49854">
    <property type="entry name" value="Spermadhesin, CUB domain"/>
    <property type="match status" value="4"/>
</dbReference>
<dbReference type="Gene3D" id="3.10.100.10">
    <property type="entry name" value="Mannose-Binding Protein A, subunit A"/>
    <property type="match status" value="4"/>
</dbReference>
<sequence length="1001" mass="110513">ADACPPGYSHINGTDDCFRLYSIAKAFADAETTCKQDGGHLASLHSADERHGLDNLLGTASPLIGIKCTTTTSCTWSDGTPYDYQNFIYGQPTLEYGSCAHLFADDDKFYSWNCATPMNTFLCRLPIAVPPECHLASLHDFDTNYQLSNLLQNASLTCANAMQLDCNVHIGARYEKSAGYWWTDGSPYDFKNWATPEFPDTHFGLCSQMLVTDEFGQPGQWTNIPCDTQLPYVCMKPPGVSPTYAPLACPRMQYFEDNGTVYSPGFPVIIPSKLYCEYMLAADIGSTISLTFPFFNIGDNSKLSMYDGMSAPYPAYVFQGSDGADRVFRSTQNIVKLVFETPSQTDGEGWEAAFVTIALKTTTIVPRTSPAIQTTTPLYFTTLRPGTTVASNCPPVTVYADNYVNSPGWPLGYPRNANCWFYLSCAPGKRILLEFEYIDTKRDKDYVSIRDGPFQYSTEIARVSGKTRDNNLMYVSTSNYFTMQFVSDSDKGGQGWTAILNGIFYYALAKMIRLLVLLPLFTLSKACPDSSWYTIDGGDCFKIFDISKTYYDAEDYCKSQDGHLASIHSKNELYSLDPLIGSRAPLIGLKCSTNTDCVWSDGTPYDYSNFIYGYPTLEYGSCVHLYGTDDQFYSWNCATPMNSFMCRIANLTDVCSPGYSPYLGSCVAVKSIFKGSDDAERECVVEGGHLASIHDAATNNFFTNLLLASGLNKSAHIGLRDYSNVVTWTDGSSYNFKNWGVAYPNTYFGYCGQLLGTEEFGYIGEWSNIPCDTKLPYICVKPQGVSPMYAPLKCPNMQYFEDGGVVYSPGFPLAVPTNSHCEYLLAAAVGSTLSVSFPYFAIDGSSKLSLYDGMSETYPVAVLTGSIPTGFEVITTQNIMKMISSPGYPTGYPMNTECVYYVSGNPGKKLDIEFTYLNVKTDYVSIRDGPYENSLEIGRLSGDLLQNQRSYITSSNYATIIFHTGGTKGGAGWVTSITMSEHEKGRSDSLDVLSRSIVCDE</sequence>
<evidence type="ECO:0000259" key="4">
    <source>
        <dbReference type="PROSITE" id="PS50041"/>
    </source>
</evidence>
<feature type="domain" description="CUB" evidence="3">
    <location>
        <begin position="869"/>
        <end position="980"/>
    </location>
</feature>
<dbReference type="SMART" id="SM00042">
    <property type="entry name" value="CUB"/>
    <property type="match status" value="3"/>
</dbReference>
<feature type="domain" description="CUB" evidence="3">
    <location>
        <begin position="249"/>
        <end position="357"/>
    </location>
</feature>
<evidence type="ECO:0000256" key="2">
    <source>
        <dbReference type="PROSITE-ProRule" id="PRU00059"/>
    </source>
</evidence>
<dbReference type="InterPro" id="IPR000859">
    <property type="entry name" value="CUB_dom"/>
</dbReference>
<dbReference type="InterPro" id="IPR016187">
    <property type="entry name" value="CTDL_fold"/>
</dbReference>
<dbReference type="PANTHER" id="PTHR22991:SF41">
    <property type="entry name" value="CUB DOMAIN-CONTAINING PROTEIN-RELATED"/>
    <property type="match status" value="1"/>
</dbReference>
<dbReference type="PROSITE" id="PS50041">
    <property type="entry name" value="C_TYPE_LECTIN_2"/>
    <property type="match status" value="4"/>
</dbReference>
<keyword evidence="1 2" id="KW-1015">Disulfide bond</keyword>
<dbReference type="Proteomes" id="UP001328107">
    <property type="component" value="Unassembled WGS sequence"/>
</dbReference>
<feature type="disulfide bond" evidence="2">
    <location>
        <begin position="249"/>
        <end position="276"/>
    </location>
</feature>
<comment type="caution">
    <text evidence="5">The sequence shown here is derived from an EMBL/GenBank/DDBJ whole genome shotgun (WGS) entry which is preliminary data.</text>
</comment>
<reference evidence="6" key="1">
    <citation type="submission" date="2022-10" db="EMBL/GenBank/DDBJ databases">
        <title>Genome assembly of Pristionchus species.</title>
        <authorList>
            <person name="Yoshida K."/>
            <person name="Sommer R.J."/>
        </authorList>
    </citation>
    <scope>NUCLEOTIDE SEQUENCE [LARGE SCALE GENOMIC DNA]</scope>
    <source>
        <strain evidence="6">RS5460</strain>
    </source>
</reference>
<feature type="domain" description="C-type lectin" evidence="4">
    <location>
        <begin position="17"/>
        <end position="113"/>
    </location>
</feature>
<dbReference type="PANTHER" id="PTHR22991">
    <property type="entry name" value="PROTEIN CBG13490"/>
    <property type="match status" value="1"/>
</dbReference>
<dbReference type="Pfam" id="PF00431">
    <property type="entry name" value="CUB"/>
    <property type="match status" value="3"/>
</dbReference>
<dbReference type="InterPro" id="IPR016186">
    <property type="entry name" value="C-type_lectin-like/link_sf"/>
</dbReference>
<evidence type="ECO:0000313" key="5">
    <source>
        <dbReference type="EMBL" id="GMR60397.1"/>
    </source>
</evidence>
<name>A0AAN5DDW3_9BILA</name>
<organism evidence="5 6">
    <name type="scientific">Pristionchus mayeri</name>
    <dbReference type="NCBI Taxonomy" id="1317129"/>
    <lineage>
        <taxon>Eukaryota</taxon>
        <taxon>Metazoa</taxon>
        <taxon>Ecdysozoa</taxon>
        <taxon>Nematoda</taxon>
        <taxon>Chromadorea</taxon>
        <taxon>Rhabditida</taxon>
        <taxon>Rhabditina</taxon>
        <taxon>Diplogasteromorpha</taxon>
        <taxon>Diplogasteroidea</taxon>
        <taxon>Neodiplogasteridae</taxon>
        <taxon>Pristionchus</taxon>
    </lineage>
</organism>
<dbReference type="PROSITE" id="PS01180">
    <property type="entry name" value="CUB"/>
    <property type="match status" value="3"/>
</dbReference>
<dbReference type="InterPro" id="IPR001304">
    <property type="entry name" value="C-type_lectin-like"/>
</dbReference>
<evidence type="ECO:0000313" key="6">
    <source>
        <dbReference type="Proteomes" id="UP001328107"/>
    </source>
</evidence>
<protein>
    <recommendedName>
        <fullName evidence="7">CUB domain-containing protein</fullName>
    </recommendedName>
</protein>
<evidence type="ECO:0000256" key="1">
    <source>
        <dbReference type="ARBA" id="ARBA00023157"/>
    </source>
</evidence>
<accession>A0AAN5DDW3</accession>
<proteinExistence type="predicted"/>
<dbReference type="Gene3D" id="2.60.120.290">
    <property type="entry name" value="Spermadhesin, CUB domain"/>
    <property type="match status" value="4"/>
</dbReference>
<feature type="domain" description="C-type lectin" evidence="4">
    <location>
        <begin position="170"/>
        <end position="235"/>
    </location>
</feature>
<dbReference type="CDD" id="cd00037">
    <property type="entry name" value="CLECT"/>
    <property type="match status" value="3"/>
</dbReference>
<evidence type="ECO:0000259" key="3">
    <source>
        <dbReference type="PROSITE" id="PS01180"/>
    </source>
</evidence>
<feature type="non-terminal residue" evidence="5">
    <location>
        <position position="1"/>
    </location>
</feature>
<dbReference type="SMART" id="SM00034">
    <property type="entry name" value="CLECT"/>
    <property type="match status" value="4"/>
</dbReference>
<feature type="domain" description="CUB" evidence="3">
    <location>
        <begin position="393"/>
        <end position="503"/>
    </location>
</feature>
<dbReference type="InterPro" id="IPR050976">
    <property type="entry name" value="Snaclec"/>
</dbReference>
<keyword evidence="6" id="KW-1185">Reference proteome</keyword>
<feature type="domain" description="C-type lectin" evidence="4">
    <location>
        <begin position="536"/>
        <end position="636"/>
    </location>
</feature>
<feature type="domain" description="C-type lectin" evidence="4">
    <location>
        <begin position="662"/>
        <end position="780"/>
    </location>
</feature>
<dbReference type="Pfam" id="PF00059">
    <property type="entry name" value="Lectin_C"/>
    <property type="match status" value="4"/>
</dbReference>
<evidence type="ECO:0008006" key="7">
    <source>
        <dbReference type="Google" id="ProtNLM"/>
    </source>
</evidence>
<dbReference type="CDD" id="cd00041">
    <property type="entry name" value="CUB"/>
    <property type="match status" value="3"/>
</dbReference>